<protein>
    <recommendedName>
        <fullName evidence="2">Rv2525c-like glycoside hydrolase-like domain-containing protein</fullName>
    </recommendedName>
</protein>
<feature type="region of interest" description="Disordered" evidence="1">
    <location>
        <begin position="221"/>
        <end position="240"/>
    </location>
</feature>
<evidence type="ECO:0000259" key="2">
    <source>
        <dbReference type="Pfam" id="PF08924"/>
    </source>
</evidence>
<evidence type="ECO:0000313" key="3">
    <source>
        <dbReference type="EMBL" id="GAA2040680.1"/>
    </source>
</evidence>
<name>A0ABN2UNQ1_9MICC</name>
<dbReference type="Pfam" id="PF08924">
    <property type="entry name" value="Rv2525c_GlyHyd-like"/>
    <property type="match status" value="1"/>
</dbReference>
<keyword evidence="4" id="KW-1185">Reference proteome</keyword>
<dbReference type="Proteomes" id="UP001501461">
    <property type="component" value="Unassembled WGS sequence"/>
</dbReference>
<dbReference type="InterPro" id="IPR017853">
    <property type="entry name" value="GH"/>
</dbReference>
<dbReference type="SUPFAM" id="SSF51445">
    <property type="entry name" value="(Trans)glycosidases"/>
    <property type="match status" value="1"/>
</dbReference>
<reference evidence="3 4" key="1">
    <citation type="journal article" date="2019" name="Int. J. Syst. Evol. Microbiol.">
        <title>The Global Catalogue of Microorganisms (GCM) 10K type strain sequencing project: providing services to taxonomists for standard genome sequencing and annotation.</title>
        <authorList>
            <consortium name="The Broad Institute Genomics Platform"/>
            <consortium name="The Broad Institute Genome Sequencing Center for Infectious Disease"/>
            <person name="Wu L."/>
            <person name="Ma J."/>
        </authorList>
    </citation>
    <scope>NUCLEOTIDE SEQUENCE [LARGE SCALE GENOMIC DNA]</scope>
    <source>
        <strain evidence="3 4">JCM 13595</strain>
    </source>
</reference>
<evidence type="ECO:0000313" key="4">
    <source>
        <dbReference type="Proteomes" id="UP001501461"/>
    </source>
</evidence>
<sequence>MEVNGRGDYQTWAQLLVSMGDPDRPVTGCDTRFEITPTRAAWLANNGYKAVGRYLNDPVGSTLDKDIKPGELDVIFDAGLRVMPIFQENARLYEDFTYSAGYSHATEAHDLAASFGFNRGTVIYFAVDYDATQQAIESAIIPYFNGVRAGLLGRGGRYVHGVYGSRNVCINVTEQCHARYSFVSSMSWGFSGNLGFPLPANWSFNQIKEWRVTDIDEPFDLDNNAWREDDGDPGQSSVNSPTQVAEDFIQYISDLYQCAQDYGQGDPNELVMQFVRSESYDGLHWQALLGPVNQEFVNYAQDQGFNIVEEFTDPVTGFAVGTEHLMASCNGAYRNDTPGNPQTTNAGDLTGWGGDLMTFYREWRDRSSEYSSGHQFAIDNLAVPGVVSTFGYSDLIEDADAYNLTQHIKSGNNIANAFARYYSSQGGSRQRFIDFFAGRFGTEAVAEDAAYHMLVTSSDLVHVAARAYFIFGVVPPHLLPYDELSSFISGFATVLKERTLIES</sequence>
<dbReference type="EMBL" id="BAAAMN010000046">
    <property type="protein sequence ID" value="GAA2040680.1"/>
    <property type="molecule type" value="Genomic_DNA"/>
</dbReference>
<comment type="caution">
    <text evidence="3">The sequence shown here is derived from an EMBL/GenBank/DDBJ whole genome shotgun (WGS) entry which is preliminary data.</text>
</comment>
<dbReference type="Gene3D" id="3.20.20.80">
    <property type="entry name" value="Glycosidases"/>
    <property type="match status" value="1"/>
</dbReference>
<feature type="domain" description="Rv2525c-like glycoside hydrolase-like" evidence="2">
    <location>
        <begin position="41"/>
        <end position="226"/>
    </location>
</feature>
<dbReference type="InterPro" id="IPR015020">
    <property type="entry name" value="Rv2525c-like_Glyco_Hydro-like"/>
</dbReference>
<gene>
    <name evidence="3" type="ORF">GCM10009720_21400</name>
</gene>
<evidence type="ECO:0000256" key="1">
    <source>
        <dbReference type="SAM" id="MobiDB-lite"/>
    </source>
</evidence>
<organism evidence="3 4">
    <name type="scientific">Yaniella flava</name>
    <dbReference type="NCBI Taxonomy" id="287930"/>
    <lineage>
        <taxon>Bacteria</taxon>
        <taxon>Bacillati</taxon>
        <taxon>Actinomycetota</taxon>
        <taxon>Actinomycetes</taxon>
        <taxon>Micrococcales</taxon>
        <taxon>Micrococcaceae</taxon>
        <taxon>Yaniella</taxon>
    </lineage>
</organism>
<accession>A0ABN2UNQ1</accession>
<dbReference type="RefSeq" id="WP_343958459.1">
    <property type="nucleotide sequence ID" value="NZ_BAAAMN010000046.1"/>
</dbReference>
<proteinExistence type="predicted"/>
<dbReference type="CDD" id="cd06418">
    <property type="entry name" value="GH25_BacA-like"/>
    <property type="match status" value="1"/>
</dbReference>